<feature type="region of interest" description="Disordered" evidence="1">
    <location>
        <begin position="345"/>
        <end position="382"/>
    </location>
</feature>
<dbReference type="PANTHER" id="PTHR35046">
    <property type="entry name" value="ZINC KNUCKLE (CCHC-TYPE) FAMILY PROTEIN"/>
    <property type="match status" value="1"/>
</dbReference>
<gene>
    <name evidence="3" type="ORF">FSB_LOCUS39822</name>
</gene>
<name>A0A2N9HJN7_FAGSY</name>
<reference evidence="3" key="1">
    <citation type="submission" date="2018-02" db="EMBL/GenBank/DDBJ databases">
        <authorList>
            <person name="Cohen D.B."/>
            <person name="Kent A.D."/>
        </authorList>
    </citation>
    <scope>NUCLEOTIDE SEQUENCE</scope>
</reference>
<dbReference type="PANTHER" id="PTHR35046:SF9">
    <property type="entry name" value="RNA-DIRECTED DNA POLYMERASE"/>
    <property type="match status" value="1"/>
</dbReference>
<evidence type="ECO:0000259" key="2">
    <source>
        <dbReference type="Pfam" id="PF24626"/>
    </source>
</evidence>
<dbReference type="Pfam" id="PF24626">
    <property type="entry name" value="SH3_Tf2-1"/>
    <property type="match status" value="1"/>
</dbReference>
<proteinExistence type="predicted"/>
<dbReference type="AlphaFoldDB" id="A0A2N9HJN7"/>
<evidence type="ECO:0000256" key="1">
    <source>
        <dbReference type="SAM" id="MobiDB-lite"/>
    </source>
</evidence>
<feature type="domain" description="Tf2-1-like SH3-like" evidence="2">
    <location>
        <begin position="285"/>
        <end position="346"/>
    </location>
</feature>
<protein>
    <recommendedName>
        <fullName evidence="2">Tf2-1-like SH3-like domain-containing protein</fullName>
    </recommendedName>
</protein>
<dbReference type="InterPro" id="IPR056924">
    <property type="entry name" value="SH3_Tf2-1"/>
</dbReference>
<dbReference type="EMBL" id="OIVN01003535">
    <property type="protein sequence ID" value="SPD11940.1"/>
    <property type="molecule type" value="Genomic_DNA"/>
</dbReference>
<accession>A0A2N9HJN7</accession>
<organism evidence="3">
    <name type="scientific">Fagus sylvatica</name>
    <name type="common">Beechnut</name>
    <dbReference type="NCBI Taxonomy" id="28930"/>
    <lineage>
        <taxon>Eukaryota</taxon>
        <taxon>Viridiplantae</taxon>
        <taxon>Streptophyta</taxon>
        <taxon>Embryophyta</taxon>
        <taxon>Tracheophyta</taxon>
        <taxon>Spermatophyta</taxon>
        <taxon>Magnoliopsida</taxon>
        <taxon>eudicotyledons</taxon>
        <taxon>Gunneridae</taxon>
        <taxon>Pentapetalae</taxon>
        <taxon>rosids</taxon>
        <taxon>fabids</taxon>
        <taxon>Fagales</taxon>
        <taxon>Fagaceae</taxon>
        <taxon>Fagus</taxon>
    </lineage>
</organism>
<feature type="compositionally biased region" description="Basic and acidic residues" evidence="1">
    <location>
        <begin position="350"/>
        <end position="362"/>
    </location>
</feature>
<evidence type="ECO:0000313" key="3">
    <source>
        <dbReference type="EMBL" id="SPD11940.1"/>
    </source>
</evidence>
<sequence length="427" mass="47419">MGEATGELRVARCSWSCNLSNAPGLMDQLVGWRDMVPRIEAAGAFLARQGHFSDRDSGSTRENLDVALDVGFRRSQCRRKACVTFFLNVWALRKDELGFARCSPVNRGRWNVPYVGESSSDRDSGLTGGALDDPRVARWGGQLNLAFGPVKRLGQTWSTLVKVGQTFPNFGKCAPGPVSSQTWSNLLKLREMCSGPRLEALLMWWVPVGSDQLGSGCLVLRVDTRENPGDLMHLPVDGRNSLDGQKKAELVKSLHERVRLQIAQKNERVAAKANKGRRCVIFEPGDWVWVHMHKERFPTHRKIKLYPRGDGPFQILEKINDNAYKVDLPDEYKVSATFNVSDLSPFDVGEDSRSNPFEERGNDGNQGGSSFKDPLQVPDGPITRSRAKKIKEAMQGLVQSTWDEASKSLTIKVGGSPWVNLVGGRDL</sequence>